<reference evidence="2" key="2">
    <citation type="submission" date="2025-08" db="UniProtKB">
        <authorList>
            <consortium name="Ensembl"/>
        </authorList>
    </citation>
    <scope>IDENTIFICATION</scope>
</reference>
<feature type="compositionally biased region" description="Basic and acidic residues" evidence="1">
    <location>
        <begin position="15"/>
        <end position="32"/>
    </location>
</feature>
<evidence type="ECO:0000313" key="2">
    <source>
        <dbReference type="Ensembl" id="ENSCSAVP00000004183.1"/>
    </source>
</evidence>
<sequence>MKDCASSHTTSGLDQRVRSLQRETEESHHERLHLVETVNQQKQDVQRLKEEARLARLNATKDFTSSIDELQREKKQLEVRLKTSETTNREGMRQLHKMLADQQRITARWKEESKSSSERYEDKVKDLKSQLLHNRRRCEDLTNKLKEEDPLS</sequence>
<dbReference type="STRING" id="51511.ENSCSAVP00000004183"/>
<evidence type="ECO:0000313" key="3">
    <source>
        <dbReference type="Proteomes" id="UP000007875"/>
    </source>
</evidence>
<dbReference type="PANTHER" id="PTHR35970:SF1">
    <property type="entry name" value="SODIUM CHANNEL AND CLATHRIN LINKER 1"/>
    <property type="match status" value="1"/>
</dbReference>
<dbReference type="InterPro" id="IPR038911">
    <property type="entry name" value="SCLT1"/>
</dbReference>
<dbReference type="InParanoid" id="H2YFT5"/>
<feature type="compositionally biased region" description="Basic and acidic residues" evidence="1">
    <location>
        <begin position="108"/>
        <end position="125"/>
    </location>
</feature>
<feature type="region of interest" description="Disordered" evidence="1">
    <location>
        <begin position="106"/>
        <end position="125"/>
    </location>
</feature>
<reference evidence="2" key="3">
    <citation type="submission" date="2025-09" db="UniProtKB">
        <authorList>
            <consortium name="Ensembl"/>
        </authorList>
    </citation>
    <scope>IDENTIFICATION</scope>
</reference>
<organism evidence="2 3">
    <name type="scientific">Ciona savignyi</name>
    <name type="common">Pacific transparent sea squirt</name>
    <dbReference type="NCBI Taxonomy" id="51511"/>
    <lineage>
        <taxon>Eukaryota</taxon>
        <taxon>Metazoa</taxon>
        <taxon>Chordata</taxon>
        <taxon>Tunicata</taxon>
        <taxon>Ascidiacea</taxon>
        <taxon>Phlebobranchia</taxon>
        <taxon>Cionidae</taxon>
        <taxon>Ciona</taxon>
    </lineage>
</organism>
<proteinExistence type="predicted"/>
<name>H2YFT5_CIOSA</name>
<reference evidence="3" key="1">
    <citation type="submission" date="2003-08" db="EMBL/GenBank/DDBJ databases">
        <authorList>
            <person name="Birren B."/>
            <person name="Nusbaum C."/>
            <person name="Abebe A."/>
            <person name="Abouelleil A."/>
            <person name="Adekoya E."/>
            <person name="Ait-zahra M."/>
            <person name="Allen N."/>
            <person name="Allen T."/>
            <person name="An P."/>
            <person name="Anderson M."/>
            <person name="Anderson S."/>
            <person name="Arachchi H."/>
            <person name="Armbruster J."/>
            <person name="Bachantsang P."/>
            <person name="Baldwin J."/>
            <person name="Barry A."/>
            <person name="Bayul T."/>
            <person name="Blitshsteyn B."/>
            <person name="Bloom T."/>
            <person name="Blye J."/>
            <person name="Boguslavskiy L."/>
            <person name="Borowsky M."/>
            <person name="Boukhgalter B."/>
            <person name="Brunache A."/>
            <person name="Butler J."/>
            <person name="Calixte N."/>
            <person name="Calvo S."/>
            <person name="Camarata J."/>
            <person name="Campo K."/>
            <person name="Chang J."/>
            <person name="Cheshatsang Y."/>
            <person name="Citroen M."/>
            <person name="Collymore A."/>
            <person name="Considine T."/>
            <person name="Cook A."/>
            <person name="Cooke P."/>
            <person name="Corum B."/>
            <person name="Cuomo C."/>
            <person name="David R."/>
            <person name="Dawoe T."/>
            <person name="Degray S."/>
            <person name="Dodge S."/>
            <person name="Dooley K."/>
            <person name="Dorje P."/>
            <person name="Dorjee K."/>
            <person name="Dorris L."/>
            <person name="Duffey N."/>
            <person name="Dupes A."/>
            <person name="Elkins T."/>
            <person name="Engels R."/>
            <person name="Erickson J."/>
            <person name="Farina A."/>
            <person name="Faro S."/>
            <person name="Ferreira P."/>
            <person name="Fischer H."/>
            <person name="Fitzgerald M."/>
            <person name="Foley K."/>
            <person name="Gage D."/>
            <person name="Galagan J."/>
            <person name="Gearin G."/>
            <person name="Gnerre S."/>
            <person name="Gnirke A."/>
            <person name="Goyette A."/>
            <person name="Graham J."/>
            <person name="Grandbois E."/>
            <person name="Gyaltsen K."/>
            <person name="Hafez N."/>
            <person name="Hagopian D."/>
            <person name="Hagos B."/>
            <person name="Hall J."/>
            <person name="Hatcher B."/>
            <person name="Heller A."/>
            <person name="Higgins H."/>
            <person name="Honan T."/>
            <person name="Horn A."/>
            <person name="Houde N."/>
            <person name="Hughes L."/>
            <person name="Hulme W."/>
            <person name="Husby E."/>
            <person name="Iliev I."/>
            <person name="Jaffe D."/>
            <person name="Jones C."/>
            <person name="Kamal M."/>
            <person name="Kamat A."/>
            <person name="Kamvysselis M."/>
            <person name="Karlsson E."/>
            <person name="Kells C."/>
            <person name="Kieu A."/>
            <person name="Kisner P."/>
            <person name="Kodira C."/>
            <person name="Kulbokas E."/>
            <person name="Labutti K."/>
            <person name="Lama D."/>
            <person name="Landers T."/>
            <person name="Leger J."/>
            <person name="Levine S."/>
            <person name="Lewis D."/>
            <person name="Lewis T."/>
            <person name="Lindblad-toh K."/>
            <person name="Liu X."/>
            <person name="Lokyitsang T."/>
            <person name="Lokyitsang Y."/>
            <person name="Lucien O."/>
            <person name="Lui A."/>
            <person name="Ma L.J."/>
            <person name="Mabbitt R."/>
            <person name="Macdonald J."/>
            <person name="Maclean C."/>
            <person name="Major J."/>
            <person name="Manning J."/>
            <person name="Marabella R."/>
            <person name="Maru K."/>
            <person name="Matthews C."/>
            <person name="Mauceli E."/>
            <person name="Mccarthy M."/>
            <person name="Mcdonough S."/>
            <person name="Mcghee T."/>
            <person name="Meldrim J."/>
            <person name="Meneus L."/>
            <person name="Mesirov J."/>
            <person name="Mihalev A."/>
            <person name="Mihova T."/>
            <person name="Mikkelsen T."/>
            <person name="Mlenga V."/>
            <person name="Moru K."/>
            <person name="Mozes J."/>
            <person name="Mulrain L."/>
            <person name="Munson G."/>
            <person name="Naylor J."/>
            <person name="Newes C."/>
            <person name="Nguyen C."/>
            <person name="Nguyen N."/>
            <person name="Nguyen T."/>
            <person name="Nicol R."/>
            <person name="Nielsen C."/>
            <person name="Nizzari M."/>
            <person name="Norbu C."/>
            <person name="Norbu N."/>
            <person name="O'donnell P."/>
            <person name="Okoawo O."/>
            <person name="O'leary S."/>
            <person name="Omotosho B."/>
            <person name="O'neill K."/>
            <person name="Osman S."/>
            <person name="Parker S."/>
            <person name="Perrin D."/>
            <person name="Phunkhang P."/>
            <person name="Piqani B."/>
            <person name="Purcell S."/>
            <person name="Rachupka T."/>
            <person name="Ramasamy U."/>
            <person name="Rameau R."/>
            <person name="Ray V."/>
            <person name="Raymond C."/>
            <person name="Retta R."/>
            <person name="Richardson S."/>
            <person name="Rise C."/>
            <person name="Rodriguez J."/>
            <person name="Rogers J."/>
            <person name="Rogov P."/>
            <person name="Rutman M."/>
            <person name="Schupbach R."/>
            <person name="Seaman C."/>
            <person name="Settipalli S."/>
            <person name="Sharpe T."/>
            <person name="Sheridan J."/>
            <person name="Sherpa N."/>
            <person name="Shi J."/>
            <person name="Smirnov S."/>
            <person name="Smith C."/>
            <person name="Sougnez C."/>
            <person name="Spencer B."/>
            <person name="Stalker J."/>
            <person name="Stange-thomann N."/>
            <person name="Stavropoulos S."/>
            <person name="Stetson K."/>
            <person name="Stone C."/>
            <person name="Stone S."/>
            <person name="Stubbs M."/>
            <person name="Talamas J."/>
            <person name="Tchuinga P."/>
            <person name="Tenzing P."/>
            <person name="Tesfaye S."/>
            <person name="Theodore J."/>
            <person name="Thoulutsang Y."/>
            <person name="Topham K."/>
            <person name="Towey S."/>
            <person name="Tsamla T."/>
            <person name="Tsomo N."/>
            <person name="Vallee D."/>
            <person name="Vassiliev H."/>
            <person name="Venkataraman V."/>
            <person name="Vinson J."/>
            <person name="Vo A."/>
            <person name="Wade C."/>
            <person name="Wang S."/>
            <person name="Wangchuk T."/>
            <person name="Wangdi T."/>
            <person name="Whittaker C."/>
            <person name="Wilkinson J."/>
            <person name="Wu Y."/>
            <person name="Wyman D."/>
            <person name="Yadav S."/>
            <person name="Yang S."/>
            <person name="Yang X."/>
            <person name="Yeager S."/>
            <person name="Yee E."/>
            <person name="Young G."/>
            <person name="Zainoun J."/>
            <person name="Zembeck L."/>
            <person name="Zimmer A."/>
            <person name="Zody M."/>
            <person name="Lander E."/>
        </authorList>
    </citation>
    <scope>NUCLEOTIDE SEQUENCE [LARGE SCALE GENOMIC DNA]</scope>
</reference>
<dbReference type="GO" id="GO:0005814">
    <property type="term" value="C:centriole"/>
    <property type="evidence" value="ECO:0007669"/>
    <property type="project" value="TreeGrafter"/>
</dbReference>
<dbReference type="Proteomes" id="UP000007875">
    <property type="component" value="Unassembled WGS sequence"/>
</dbReference>
<evidence type="ECO:0000256" key="1">
    <source>
        <dbReference type="SAM" id="MobiDB-lite"/>
    </source>
</evidence>
<dbReference type="GO" id="GO:0060271">
    <property type="term" value="P:cilium assembly"/>
    <property type="evidence" value="ECO:0007669"/>
    <property type="project" value="TreeGrafter"/>
</dbReference>
<protein>
    <submittedName>
        <fullName evidence="2">Uncharacterized protein</fullName>
    </submittedName>
</protein>
<feature type="compositionally biased region" description="Polar residues" evidence="1">
    <location>
        <begin position="1"/>
        <end position="13"/>
    </location>
</feature>
<dbReference type="AlphaFoldDB" id="H2YFT5"/>
<dbReference type="GO" id="GO:0045162">
    <property type="term" value="P:clustering of voltage-gated sodium channels"/>
    <property type="evidence" value="ECO:0007669"/>
    <property type="project" value="InterPro"/>
</dbReference>
<dbReference type="PANTHER" id="PTHR35970">
    <property type="entry name" value="SODIUM CHANNEL AND CLATHRIN LINKER 1"/>
    <property type="match status" value="1"/>
</dbReference>
<dbReference type="HOGENOM" id="CLU_1721718_0_0_1"/>
<feature type="region of interest" description="Disordered" evidence="1">
    <location>
        <begin position="1"/>
        <end position="32"/>
    </location>
</feature>
<dbReference type="OMA" id="KDCASSH"/>
<accession>H2YFT5</accession>
<dbReference type="Ensembl" id="ENSCSAVT00000004246.1">
    <property type="protein sequence ID" value="ENSCSAVP00000004183.1"/>
    <property type="gene ID" value="ENSCSAVG00000002464.1"/>
</dbReference>
<keyword evidence="3" id="KW-1185">Reference proteome</keyword>